<evidence type="ECO:0000313" key="2">
    <source>
        <dbReference type="WBParaSite" id="maker-uti_cns_0005167-snap-gene-0.7-mRNA-1"/>
    </source>
</evidence>
<accession>A0A1I8HAC9</accession>
<dbReference type="Proteomes" id="UP000095280">
    <property type="component" value="Unplaced"/>
</dbReference>
<organism evidence="1 2">
    <name type="scientific">Macrostomum lignano</name>
    <dbReference type="NCBI Taxonomy" id="282301"/>
    <lineage>
        <taxon>Eukaryota</taxon>
        <taxon>Metazoa</taxon>
        <taxon>Spiralia</taxon>
        <taxon>Lophotrochozoa</taxon>
        <taxon>Platyhelminthes</taxon>
        <taxon>Rhabditophora</taxon>
        <taxon>Macrostomorpha</taxon>
        <taxon>Macrostomida</taxon>
        <taxon>Macrostomidae</taxon>
        <taxon>Macrostomum</taxon>
    </lineage>
</organism>
<dbReference type="Pfam" id="PF13913">
    <property type="entry name" value="zf-C2HC_2"/>
    <property type="match status" value="2"/>
</dbReference>
<dbReference type="Gene3D" id="3.30.160.60">
    <property type="entry name" value="Classic Zinc Finger"/>
    <property type="match status" value="1"/>
</dbReference>
<protein>
    <submittedName>
        <fullName evidence="2">Zinc finger C2HC domain-containing protein 1B</fullName>
    </submittedName>
</protein>
<keyword evidence="1" id="KW-1185">Reference proteome</keyword>
<reference evidence="2" key="1">
    <citation type="submission" date="2016-11" db="UniProtKB">
        <authorList>
            <consortium name="WormBaseParasite"/>
        </authorList>
    </citation>
    <scope>IDENTIFICATION</scope>
</reference>
<dbReference type="PROSITE" id="PS52027">
    <property type="entry name" value="ZF_C2HC_C3H"/>
    <property type="match status" value="2"/>
</dbReference>
<name>A0A1I8HAC9_9PLAT</name>
<proteinExistence type="predicted"/>
<dbReference type="InterPro" id="IPR049899">
    <property type="entry name" value="Znf_C2HC_C3H"/>
</dbReference>
<dbReference type="STRING" id="282301.A0A1I8HAC9"/>
<dbReference type="WBParaSite" id="maker-uti_cns_0005167-snap-gene-0.7-mRNA-1">
    <property type="protein sequence ID" value="maker-uti_cns_0005167-snap-gene-0.7-mRNA-1"/>
    <property type="gene ID" value="maker-uti_cns_0005167-snap-gene-0.7"/>
</dbReference>
<dbReference type="InterPro" id="IPR026319">
    <property type="entry name" value="ZC2HC1A/B-like"/>
</dbReference>
<sequence>LNKQKYYQHPATMSIPEYSDSADLQSCFTCGRTFRPDVLMKHSPICKKAAQKKRRVFESGKQRATGSDVPITKIIKVNQPPPRDPAKVQAAAERKHNWRQRHEDFIRNIRAAKQYQHAAETGGPLPPPPPPTIDPSLILCNYCGRRFNEKAADRHIPFCREKNARISGPGGGGGGGAAGRGGGGAAARGGSMATKTNQYNTSDAHQKMAIRTQYQPPKPKVAAGASTGAGGGRVPSGGAPLRTGKTVKDYMDARELAAESRGNSGNAGGRSSGGPARYGGGGGGGAGGAARYGGAGAAATGPARYGYGGGGGGGGGGAPSNGSAGYGRAPAAARGGSGGGNGGMSNFCHECGNKFPTGTAKFCVQCGCKRVTIS</sequence>
<dbReference type="PANTHER" id="PTHR13555:SF36">
    <property type="entry name" value="ZINC FINGER C2HC DOMAIN-CONTAINING PROTEIN 1B"/>
    <property type="match status" value="1"/>
</dbReference>
<evidence type="ECO:0000313" key="1">
    <source>
        <dbReference type="Proteomes" id="UP000095280"/>
    </source>
</evidence>
<dbReference type="PANTHER" id="PTHR13555">
    <property type="entry name" value="C2H2 ZINC FINGER CGI-62-RELATED"/>
    <property type="match status" value="1"/>
</dbReference>
<dbReference type="GO" id="GO:0008270">
    <property type="term" value="F:zinc ion binding"/>
    <property type="evidence" value="ECO:0007669"/>
    <property type="project" value="UniProtKB-KW"/>
</dbReference>
<dbReference type="OrthoDB" id="10255185at2759"/>
<dbReference type="AlphaFoldDB" id="A0A1I8HAC9"/>